<comment type="similarity">
    <text evidence="1">Belongs to the GSP E family.</text>
</comment>
<evidence type="ECO:0000313" key="4">
    <source>
        <dbReference type="Proteomes" id="UP000255036"/>
    </source>
</evidence>
<dbReference type="InterPro" id="IPR001482">
    <property type="entry name" value="T2SS/T4SS_dom"/>
</dbReference>
<dbReference type="Gene3D" id="3.30.450.90">
    <property type="match status" value="1"/>
</dbReference>
<dbReference type="OrthoDB" id="9808272at2"/>
<dbReference type="Gene3D" id="3.40.50.300">
    <property type="entry name" value="P-loop containing nucleotide triphosphate hydrolases"/>
    <property type="match status" value="1"/>
</dbReference>
<comment type="caution">
    <text evidence="3">The sequence shown here is derived from an EMBL/GenBank/DDBJ whole genome shotgun (WGS) entry which is preliminary data.</text>
</comment>
<dbReference type="EMBL" id="QRCT01000049">
    <property type="protein sequence ID" value="RDU22663.1"/>
    <property type="molecule type" value="Genomic_DNA"/>
</dbReference>
<sequence>MKIQELLEIAKANGASDVHITVGIPPRMRISGELVSMDFDSFEPAETFELLESMMEKDQLKRFELYGEVDFAYSISKQGRYRINAFKQRGSVAIVLRLVDNMIPELESMGIPDEVVDLYKKKSGLVLISGPAGSGTTTTLASFIHKMNMNRSAHIITLEDPIEYLHNHENSIVHQREIGLDTYTFANAIHEALREDPDVICVGELKDSDTISTAVTAAENGYLVFATLHTVGVVKTIERLIEIFPSEQKKQMRLQLANVLEAVISQQLVPRVKGDGRVAAFEVMFASDEIKDLIRRDKIAQIYDIIKNDKYSSMITMDKALHQLYMEGAISRESAINYSFDGFENS</sequence>
<dbReference type="SUPFAM" id="SSF52540">
    <property type="entry name" value="P-loop containing nucleoside triphosphate hydrolases"/>
    <property type="match status" value="1"/>
</dbReference>
<organism evidence="3 4">
    <name type="scientific">Anaerosacchariphilus polymeriproducens</name>
    <dbReference type="NCBI Taxonomy" id="1812858"/>
    <lineage>
        <taxon>Bacteria</taxon>
        <taxon>Bacillati</taxon>
        <taxon>Bacillota</taxon>
        <taxon>Clostridia</taxon>
        <taxon>Lachnospirales</taxon>
        <taxon>Lachnospiraceae</taxon>
        <taxon>Anaerosacchariphilus</taxon>
    </lineage>
</organism>
<feature type="domain" description="Bacterial type II secretion system protein E" evidence="2">
    <location>
        <begin position="8"/>
        <end position="278"/>
    </location>
</feature>
<evidence type="ECO:0000313" key="3">
    <source>
        <dbReference type="EMBL" id="RDU22663.1"/>
    </source>
</evidence>
<dbReference type="InterPro" id="IPR027417">
    <property type="entry name" value="P-loop_NTPase"/>
</dbReference>
<reference evidence="3 4" key="1">
    <citation type="submission" date="2018-07" db="EMBL/GenBank/DDBJ databases">
        <title>Anaerosacharophilus polymeroproducens gen. nov. sp. nov., an anaerobic bacterium isolated from salt field.</title>
        <authorList>
            <person name="Kim W."/>
            <person name="Yang S.-H."/>
            <person name="Oh J."/>
            <person name="Lee J.-H."/>
            <person name="Kwon K.K."/>
        </authorList>
    </citation>
    <scope>NUCLEOTIDE SEQUENCE [LARGE SCALE GENOMIC DNA]</scope>
    <source>
        <strain evidence="3 4">MCWD5</strain>
    </source>
</reference>
<dbReference type="InterPro" id="IPR006321">
    <property type="entry name" value="PilT/PilU"/>
</dbReference>
<dbReference type="AlphaFoldDB" id="A0A371ASW3"/>
<dbReference type="Pfam" id="PF00437">
    <property type="entry name" value="T2SSE"/>
    <property type="match status" value="1"/>
</dbReference>
<protein>
    <submittedName>
        <fullName evidence="3">PilT/PilU family type 4a pilus ATPase</fullName>
    </submittedName>
</protein>
<dbReference type="PANTHER" id="PTHR30486">
    <property type="entry name" value="TWITCHING MOTILITY PROTEIN PILT"/>
    <property type="match status" value="1"/>
</dbReference>
<gene>
    <name evidence="3" type="ORF">DWV06_14220</name>
</gene>
<keyword evidence="4" id="KW-1185">Reference proteome</keyword>
<dbReference type="NCBIfam" id="TIGR01420">
    <property type="entry name" value="pilT_fam"/>
    <property type="match status" value="1"/>
</dbReference>
<evidence type="ECO:0000256" key="1">
    <source>
        <dbReference type="ARBA" id="ARBA00006611"/>
    </source>
</evidence>
<dbReference type="CDD" id="cd01131">
    <property type="entry name" value="PilT"/>
    <property type="match status" value="1"/>
</dbReference>
<dbReference type="GO" id="GO:0016887">
    <property type="term" value="F:ATP hydrolysis activity"/>
    <property type="evidence" value="ECO:0007669"/>
    <property type="project" value="InterPro"/>
</dbReference>
<dbReference type="InterPro" id="IPR050921">
    <property type="entry name" value="T4SS_GSP_E_ATPase"/>
</dbReference>
<accession>A0A371ASW3</accession>
<dbReference type="Proteomes" id="UP000255036">
    <property type="component" value="Unassembled WGS sequence"/>
</dbReference>
<proteinExistence type="inferred from homology"/>
<evidence type="ECO:0000259" key="2">
    <source>
        <dbReference type="Pfam" id="PF00437"/>
    </source>
</evidence>
<name>A0A371ASW3_9FIRM</name>
<dbReference type="GO" id="GO:0005524">
    <property type="term" value="F:ATP binding"/>
    <property type="evidence" value="ECO:0007669"/>
    <property type="project" value="InterPro"/>
</dbReference>